<evidence type="ECO:0000256" key="1">
    <source>
        <dbReference type="ARBA" id="ARBA00022729"/>
    </source>
</evidence>
<dbReference type="RefSeq" id="WP_285739283.1">
    <property type="nucleotide sequence ID" value="NZ_BSSA01000027.1"/>
</dbReference>
<feature type="domain" description="LamG-like jellyroll fold" evidence="4">
    <location>
        <begin position="763"/>
        <end position="907"/>
    </location>
</feature>
<dbReference type="PANTHER" id="PTHR46943:SF1">
    <property type="entry name" value="PENTRAXIN-RELATED PROTEIN PTX3"/>
    <property type="match status" value="1"/>
</dbReference>
<dbReference type="GO" id="GO:0006955">
    <property type="term" value="P:immune response"/>
    <property type="evidence" value="ECO:0007669"/>
    <property type="project" value="InterPro"/>
</dbReference>
<dbReference type="InterPro" id="IPR042837">
    <property type="entry name" value="PTX3"/>
</dbReference>
<dbReference type="PANTHER" id="PTHR46943">
    <property type="entry name" value="PENTRAXIN-RELATED PROTEIN PTX3"/>
    <property type="match status" value="1"/>
</dbReference>
<evidence type="ECO:0000256" key="2">
    <source>
        <dbReference type="ARBA" id="ARBA00023157"/>
    </source>
</evidence>
<organism evidence="5 6">
    <name type="scientific">Kitasatospora phosalacinea</name>
    <dbReference type="NCBI Taxonomy" id="2065"/>
    <lineage>
        <taxon>Bacteria</taxon>
        <taxon>Bacillati</taxon>
        <taxon>Actinomycetota</taxon>
        <taxon>Actinomycetes</taxon>
        <taxon>Kitasatosporales</taxon>
        <taxon>Streptomycetaceae</taxon>
        <taxon>Kitasatospora</taxon>
    </lineage>
</organism>
<proteinExistence type="predicted"/>
<dbReference type="SUPFAM" id="SSF49899">
    <property type="entry name" value="Concanavalin A-like lectins/glucanases"/>
    <property type="match status" value="3"/>
</dbReference>
<evidence type="ECO:0000313" key="6">
    <source>
        <dbReference type="Proteomes" id="UP001165041"/>
    </source>
</evidence>
<evidence type="ECO:0000313" key="5">
    <source>
        <dbReference type="EMBL" id="GLW73641.1"/>
    </source>
</evidence>
<reference evidence="5" key="1">
    <citation type="submission" date="2023-02" db="EMBL/GenBank/DDBJ databases">
        <title>Kitasatospora phosalacinea NBRC 14627.</title>
        <authorList>
            <person name="Ichikawa N."/>
            <person name="Sato H."/>
            <person name="Tonouchi N."/>
        </authorList>
    </citation>
    <scope>NUCLEOTIDE SEQUENCE</scope>
    <source>
        <strain evidence="5">NBRC 14627</strain>
    </source>
</reference>
<feature type="domain" description="LamG-like jellyroll fold" evidence="4">
    <location>
        <begin position="1227"/>
        <end position="1391"/>
    </location>
</feature>
<evidence type="ECO:0000259" key="4">
    <source>
        <dbReference type="SMART" id="SM00560"/>
    </source>
</evidence>
<keyword evidence="2" id="KW-1015">Disulfide bond</keyword>
<protein>
    <recommendedName>
        <fullName evidence="4">LamG-like jellyroll fold domain-containing protein</fullName>
    </recommendedName>
</protein>
<dbReference type="InterPro" id="IPR006558">
    <property type="entry name" value="LamG-like"/>
</dbReference>
<dbReference type="Pfam" id="PF13385">
    <property type="entry name" value="Laminin_G_3"/>
    <property type="match status" value="3"/>
</dbReference>
<evidence type="ECO:0000256" key="3">
    <source>
        <dbReference type="SAM" id="MobiDB-lite"/>
    </source>
</evidence>
<gene>
    <name evidence="5" type="ORF">Kpho02_59400</name>
</gene>
<sequence>MTTSAEDTAEIAAVAEAKRTGKPVEVEALKRENSDVVAQPDGTLLSTTYVQPKRVRKAGRWVDVDPTLAVLPGGAVAPKAATADIEFSGGGAKQPLVRIERAGKVLKLTWPKALPAPVLDGNTAEYRSILPGVDLRLTAEATGFTQVLVVHDAAAAKNPELDRLRLGLQADGLAVGQQGDGSLKAVDQSGGGTVFEAPTPVMWDSSAALAAAGPAPSAKTRADTAPAAAEARGGAASGPSEAAKVAKLKVELPKNEMVLTPDQALLDDPATVFPVMIDPAWHTASASEWAGVSRYLPNQPYWHFSYDSTPVHDWGLGFCGDTSRCAPNDVKRSFYQVPTGPYLGKQILRATFGTWENHTYDCTKPRPVELWWSGAISRSLTWNSQNNSNFWLRKVQSITAAKGNSGCDAGWIEWGGDRDAGVKNLVQDAANGGWQTITFGLKAQDESDLNGWKRFTDGVYLQVYYNASPNQIPNGDMTMSPGSVCQSDPVKINRLPQVTVRASDPDGEAVGVQFAVNWDAGDGLRRHWWSTGAEDNPPSYADFKGSGSIFSWTLPDEFPHSATLSWEARAWDGAAWSPWSSEGDPTGCYFSVDTSAPEGPAVTSPNYPGSNDATAELPWTDGVGRYGTFTLKSASTDVVKYQWGLDAAPSSANEVATTGGAQQTVKALPQTSGLHFVSARAVDGSGNASQPETYYFNVLNGQGQRAGWSMDGSLNGAGAQVPAALGTGATAGAAGHLGSALALNGNPSTGYAQTDAAVLDTSKSFSVSAWVLFNGATTSRVAVSQNGQNYYAFTLGAYIINDTESRWTFKVQSAAGDADNTTFSASASTAAPTGQWTHLTGVYDAPGHALVLYVNGAQAGSTVVPSSLWDGHGPVQIGRDRWKGLWSAAWPGSVDEVKLWDRPLTAAQAAAVAADQQPAGAPAKAVWHLDENTGPVIGAPETDPLTSYNDAQTTAAGVSGKAVHLDGTDDYLRTARPQVDGTRDFSVSAWVKLPKLADSDTAAKTVLSQTGAHNSELALYYSASTKRWTFGRYKEDTATDTLVRTAQPDCTPGTQINGVPCYAGDTTSEEWTHLLGVNDTTAKKLRLYINGYLVGESDYTQNSPWVTPGPLQIGASSREGANVDYFGGDVDDVRVYDRVVTTPEASALVQQRPQLAGRWKLATVTGTPATTPGEARPGDDPGPLAATLGGGASVNADGGILPNHGTLMLNGTTGYAATTGAPVHTGQSFTLAAWANTAGLPTRDMTVLSLPGANNSAVTLRWHTLGLDANQQPTGEWQAEVRDSDASGANRTLVAHTPAYSVLENWTHLALTYDAFSDRLVLYVNGQVENQTCIAGTTGCVPHVSSTGAPQPYEAGDSLQFGRTRSAGAWGEYFSGELDDVWVYQGVLSPAQILRLADPNAELDTATDL</sequence>
<feature type="region of interest" description="Disordered" evidence="3">
    <location>
        <begin position="214"/>
        <end position="240"/>
    </location>
</feature>
<dbReference type="Proteomes" id="UP001165041">
    <property type="component" value="Unassembled WGS sequence"/>
</dbReference>
<dbReference type="SMART" id="SM00560">
    <property type="entry name" value="LamGL"/>
    <property type="match status" value="3"/>
</dbReference>
<dbReference type="Gene3D" id="2.60.120.200">
    <property type="match status" value="3"/>
</dbReference>
<keyword evidence="1" id="KW-0732">Signal</keyword>
<name>A0A9W6QET0_9ACTN</name>
<comment type="caution">
    <text evidence="5">The sequence shown here is derived from an EMBL/GenBank/DDBJ whole genome shotgun (WGS) entry which is preliminary data.</text>
</comment>
<accession>A0A9W6QET0</accession>
<dbReference type="EMBL" id="BSSA01000027">
    <property type="protein sequence ID" value="GLW73641.1"/>
    <property type="molecule type" value="Genomic_DNA"/>
</dbReference>
<dbReference type="InterPro" id="IPR013320">
    <property type="entry name" value="ConA-like_dom_sf"/>
</dbReference>
<feature type="domain" description="LamG-like jellyroll fold" evidence="4">
    <location>
        <begin position="983"/>
        <end position="1143"/>
    </location>
</feature>